<comment type="caution">
    <text evidence="2">The sequence shown here is derived from an EMBL/GenBank/DDBJ whole genome shotgun (WGS) entry which is preliminary data.</text>
</comment>
<accession>A0A7W4VDB7</accession>
<keyword evidence="3" id="KW-1185">Reference proteome</keyword>
<dbReference type="PIRSF" id="PIRSF018266">
    <property type="entry name" value="FecR"/>
    <property type="match status" value="1"/>
</dbReference>
<name>A0A7W4VDB7_9BURK</name>
<proteinExistence type="predicted"/>
<dbReference type="AlphaFoldDB" id="A0A7W4VDB7"/>
<dbReference type="EMBL" id="JACHWF010000005">
    <property type="protein sequence ID" value="MBB3009491.1"/>
    <property type="molecule type" value="Genomic_DNA"/>
</dbReference>
<evidence type="ECO:0000313" key="2">
    <source>
        <dbReference type="EMBL" id="MBB3009491.1"/>
    </source>
</evidence>
<protein>
    <submittedName>
        <fullName evidence="2">Transmembrane sensor</fullName>
    </submittedName>
</protein>
<evidence type="ECO:0000259" key="1">
    <source>
        <dbReference type="Pfam" id="PF04773"/>
    </source>
</evidence>
<organism evidence="2 3">
    <name type="scientific">Cupriavidus alkaliphilus</name>
    <dbReference type="NCBI Taxonomy" id="942866"/>
    <lineage>
        <taxon>Bacteria</taxon>
        <taxon>Pseudomonadati</taxon>
        <taxon>Pseudomonadota</taxon>
        <taxon>Betaproteobacteria</taxon>
        <taxon>Burkholderiales</taxon>
        <taxon>Burkholderiaceae</taxon>
        <taxon>Cupriavidus</taxon>
    </lineage>
</organism>
<dbReference type="Pfam" id="PF04773">
    <property type="entry name" value="FecR"/>
    <property type="match status" value="1"/>
</dbReference>
<evidence type="ECO:0000313" key="3">
    <source>
        <dbReference type="Proteomes" id="UP000578036"/>
    </source>
</evidence>
<dbReference type="InterPro" id="IPR006860">
    <property type="entry name" value="FecR"/>
</dbReference>
<dbReference type="GO" id="GO:0016989">
    <property type="term" value="F:sigma factor antagonist activity"/>
    <property type="evidence" value="ECO:0007669"/>
    <property type="project" value="TreeGrafter"/>
</dbReference>
<gene>
    <name evidence="2" type="ORF">FHX61_004164</name>
</gene>
<dbReference type="Gene3D" id="2.60.120.1440">
    <property type="match status" value="1"/>
</dbReference>
<dbReference type="InterPro" id="IPR012373">
    <property type="entry name" value="Ferrdict_sens_TM"/>
</dbReference>
<sequence>MQSLRDDFASVPPNLALPTLQAADALRKSGAGGRRKALKTLAFGGISVLAVSAASQFAPWQRWRADASTGTGEQRTLRLEDGTTVVLNTDTAIDTRFDPGHRVVALRRGEVLVTTGHDARFAAQPFWVQTPFGSLRALGTRFVVRIEADHARVSVQEGAVEMHPGGGAARGIAEPGTTWRMSSAEAGRSAAPPIAADGWADGVIAGNDMRLADVLAELERYRTGRIVCDPRVGDLRVSGAYRIADTDRALRFLAHSQPIRVSYLTRFWVMVGPAEGR</sequence>
<dbReference type="PANTHER" id="PTHR30273:SF2">
    <property type="entry name" value="PROTEIN FECR"/>
    <property type="match status" value="1"/>
</dbReference>
<keyword evidence="2" id="KW-0472">Membrane</keyword>
<reference evidence="2 3" key="1">
    <citation type="submission" date="2020-08" db="EMBL/GenBank/DDBJ databases">
        <title>Genomic Encyclopedia of Type Strains, Phase IV (KMG-V): Genome sequencing to study the core and pangenomes of soil and plant-associated prokaryotes.</title>
        <authorList>
            <person name="Whitman W."/>
        </authorList>
    </citation>
    <scope>NUCLEOTIDE SEQUENCE [LARGE SCALE GENOMIC DNA]</scope>
    <source>
        <strain evidence="2 3">SLV-2362</strain>
    </source>
</reference>
<dbReference type="PANTHER" id="PTHR30273">
    <property type="entry name" value="PERIPLASMIC SIGNAL SENSOR AND SIGMA FACTOR ACTIVATOR FECR-RELATED"/>
    <property type="match status" value="1"/>
</dbReference>
<keyword evidence="2" id="KW-0812">Transmembrane</keyword>
<dbReference type="Proteomes" id="UP000578036">
    <property type="component" value="Unassembled WGS sequence"/>
</dbReference>
<feature type="domain" description="FecR protein" evidence="1">
    <location>
        <begin position="66"/>
        <end position="161"/>
    </location>
</feature>